<dbReference type="SUPFAM" id="SSF50104">
    <property type="entry name" value="Translation proteins SH3-like domain"/>
    <property type="match status" value="1"/>
</dbReference>
<dbReference type="Pfam" id="PF21485">
    <property type="entry name" value="IF5A-like_N"/>
    <property type="match status" value="1"/>
</dbReference>
<comment type="caution">
    <text evidence="5">The sequence shown here is derived from an EMBL/GenBank/DDBJ whole genome shotgun (WGS) entry which is preliminary data.</text>
</comment>
<dbReference type="Proteomes" id="UP001152523">
    <property type="component" value="Unassembled WGS sequence"/>
</dbReference>
<dbReference type="InterPro" id="IPR008991">
    <property type="entry name" value="Translation_prot_SH3-like_sf"/>
</dbReference>
<feature type="region of interest" description="Disordered" evidence="3">
    <location>
        <begin position="1"/>
        <end position="23"/>
    </location>
</feature>
<dbReference type="Gene3D" id="2.30.30.30">
    <property type="match status" value="1"/>
</dbReference>
<keyword evidence="2" id="KW-0385">Hypusine</keyword>
<dbReference type="GO" id="GO:0043022">
    <property type="term" value="F:ribosome binding"/>
    <property type="evidence" value="ECO:0007669"/>
    <property type="project" value="UniProtKB-UniRule"/>
</dbReference>
<comment type="similarity">
    <text evidence="2">Belongs to the eIF-5A family.</text>
</comment>
<dbReference type="GO" id="GO:0003723">
    <property type="term" value="F:RNA binding"/>
    <property type="evidence" value="ECO:0007669"/>
    <property type="project" value="InterPro"/>
</dbReference>
<dbReference type="AlphaFoldDB" id="A0AAV0GAL3"/>
<dbReference type="NCBIfam" id="TIGR00037">
    <property type="entry name" value="eIF_5A"/>
    <property type="match status" value="1"/>
</dbReference>
<gene>
    <name evidence="5" type="ORF">CEPIT_LOCUS41864</name>
</gene>
<protein>
    <recommendedName>
        <fullName evidence="2">Eukaryotic translation initiation factor 5A</fullName>
        <shortName evidence="2">eIF-5A</shortName>
    </recommendedName>
</protein>
<evidence type="ECO:0000256" key="3">
    <source>
        <dbReference type="SAM" id="MobiDB-lite"/>
    </source>
</evidence>
<feature type="domain" description="Translation initiation factor 5A-like N-terminal" evidence="4">
    <location>
        <begin position="19"/>
        <end position="78"/>
    </location>
</feature>
<dbReference type="InterPro" id="IPR001884">
    <property type="entry name" value="IF5A-like"/>
</dbReference>
<evidence type="ECO:0000313" key="5">
    <source>
        <dbReference type="EMBL" id="CAH9144985.1"/>
    </source>
</evidence>
<evidence type="ECO:0000256" key="1">
    <source>
        <dbReference type="ARBA" id="ARBA00045610"/>
    </source>
</evidence>
<dbReference type="EMBL" id="CAMAPF010001073">
    <property type="protein sequence ID" value="CAH9144985.1"/>
    <property type="molecule type" value="Genomic_DNA"/>
</dbReference>
<keyword evidence="6" id="KW-1185">Reference proteome</keyword>
<comment type="PTM">
    <text evidence="2">eIF-5A seems to be the only eukaryotic protein to have a hypusine residue which is a post-translational modification of a lysine by the addition of a butylamino group.</text>
</comment>
<accession>A0AAV0GAL3</accession>
<dbReference type="GO" id="GO:0045905">
    <property type="term" value="P:positive regulation of translational termination"/>
    <property type="evidence" value="ECO:0007669"/>
    <property type="project" value="UniProtKB-UniRule"/>
</dbReference>
<dbReference type="InterPro" id="IPR048670">
    <property type="entry name" value="IF5A-like_N"/>
</dbReference>
<dbReference type="PANTHER" id="PTHR11673">
    <property type="entry name" value="TRANSLATION INITIATION FACTOR 5A FAMILY MEMBER"/>
    <property type="match status" value="1"/>
</dbReference>
<comment type="function">
    <text evidence="2">Translation factor that promotes translation elongation and termination, particularly upon ribosome stalling at specific amino acid sequence contexts. Binds between the exit (E) and peptidyl (P) site of the ribosome and promotes rescue of stalled ribosome: specifically required for efficient translation of polyproline-containing peptides as well as other motifs that stall the ribosome. Acts as ribosome quality control (RQC) cofactor by joining the RQC complex to facilitate peptidyl transfer during CAT tailing step.</text>
</comment>
<evidence type="ECO:0000259" key="4">
    <source>
        <dbReference type="Pfam" id="PF21485"/>
    </source>
</evidence>
<evidence type="ECO:0000256" key="2">
    <source>
        <dbReference type="RuleBase" id="RU362005"/>
    </source>
</evidence>
<dbReference type="GO" id="GO:0003746">
    <property type="term" value="F:translation elongation factor activity"/>
    <property type="evidence" value="ECO:0007669"/>
    <property type="project" value="UniProtKB-UniRule"/>
</dbReference>
<reference evidence="5" key="1">
    <citation type="submission" date="2022-07" db="EMBL/GenBank/DDBJ databases">
        <authorList>
            <person name="Macas J."/>
            <person name="Novak P."/>
            <person name="Neumann P."/>
        </authorList>
    </citation>
    <scope>NUCLEOTIDE SEQUENCE</scope>
</reference>
<proteinExistence type="inferred from homology"/>
<dbReference type="InterPro" id="IPR014722">
    <property type="entry name" value="Rib_uL2_dom2"/>
</dbReference>
<dbReference type="PIRSF" id="PIRSF003025">
    <property type="entry name" value="eIF5A"/>
    <property type="match status" value="1"/>
</dbReference>
<dbReference type="FunFam" id="2.30.30.30:FF:000012">
    <property type="entry name" value="Eukaryotic translation initiation factor 5A"/>
    <property type="match status" value="1"/>
</dbReference>
<dbReference type="GO" id="GO:0045901">
    <property type="term" value="P:positive regulation of translational elongation"/>
    <property type="evidence" value="ECO:0007669"/>
    <property type="project" value="UniProtKB-UniRule"/>
</dbReference>
<organism evidence="5 6">
    <name type="scientific">Cuscuta epithymum</name>
    <dbReference type="NCBI Taxonomy" id="186058"/>
    <lineage>
        <taxon>Eukaryota</taxon>
        <taxon>Viridiplantae</taxon>
        <taxon>Streptophyta</taxon>
        <taxon>Embryophyta</taxon>
        <taxon>Tracheophyta</taxon>
        <taxon>Spermatophyta</taxon>
        <taxon>Magnoliopsida</taxon>
        <taxon>eudicotyledons</taxon>
        <taxon>Gunneridae</taxon>
        <taxon>Pentapetalae</taxon>
        <taxon>asterids</taxon>
        <taxon>lamiids</taxon>
        <taxon>Solanales</taxon>
        <taxon>Convolvulaceae</taxon>
        <taxon>Cuscuteae</taxon>
        <taxon>Cuscuta</taxon>
        <taxon>Cuscuta subgen. Cuscuta</taxon>
    </lineage>
</organism>
<comment type="function">
    <text evidence="1">Translation factor that promotes translation elongation and termination, particularly upon ribosome stalling at specific amino acid sequence contexts. Binds between the exit (E) and peptidyl (P) site of the ribosome and promotes rescue of stalled ribosome: specifically required for efficient translation of polyproline-containing peptides as well as other motifs that stall the ribosome. Acts as a ribosome quality control (RQC) cofactor by joining the RQC complex to facilitate peptidyl transfer during CAT tailing step.</text>
</comment>
<evidence type="ECO:0000313" key="6">
    <source>
        <dbReference type="Proteomes" id="UP001152523"/>
    </source>
</evidence>
<keyword evidence="2" id="KW-0648">Protein biosynthesis</keyword>
<name>A0AAV0GAL3_9ASTE</name>
<sequence>MSDGEECGEKRDAGAPQVTSQQAGSIRKNDFLVIKGRPCKVTEITITKTGKDGAERFHFIGIDIFIGKKLEDLVPSSHNCDVPHVSRGEYKLIGMDDGFEQKFVIALIMMVPDFLFARTG</sequence>